<evidence type="ECO:0000256" key="1">
    <source>
        <dbReference type="ARBA" id="ARBA00006303"/>
    </source>
</evidence>
<evidence type="ECO:0000256" key="7">
    <source>
        <dbReference type="SAM" id="SignalP"/>
    </source>
</evidence>
<dbReference type="PANTHER" id="PTHR22594">
    <property type="entry name" value="ASPARTYL/LYSYL-TRNA SYNTHETASE"/>
    <property type="match status" value="1"/>
</dbReference>
<dbReference type="CDD" id="cd00777">
    <property type="entry name" value="AspRS_core"/>
    <property type="match status" value="1"/>
</dbReference>
<gene>
    <name evidence="9" type="ORF">CAOG_009554</name>
</gene>
<feature type="signal peptide" evidence="7">
    <location>
        <begin position="1"/>
        <end position="20"/>
    </location>
</feature>
<protein>
    <recommendedName>
        <fullName evidence="8">Aminoacyl-transfer RNA synthetases class-II family profile domain-containing protein</fullName>
    </recommendedName>
</protein>
<dbReference type="InterPro" id="IPR004524">
    <property type="entry name" value="Asp-tRNA-ligase_1"/>
</dbReference>
<dbReference type="HAMAP" id="MF_00044">
    <property type="entry name" value="Asp_tRNA_synth_type1"/>
    <property type="match status" value="1"/>
</dbReference>
<comment type="similarity">
    <text evidence="1">Belongs to the class-II aminoacyl-tRNA synthetase family. Type 1 subfamily.</text>
</comment>
<dbReference type="InterPro" id="IPR047089">
    <property type="entry name" value="Asp-tRNA-ligase_1_N"/>
</dbReference>
<dbReference type="InterPro" id="IPR045864">
    <property type="entry name" value="aa-tRNA-synth_II/BPL/LPL"/>
</dbReference>
<dbReference type="AlphaFoldDB" id="A0A0D2VMG2"/>
<keyword evidence="4" id="KW-0067">ATP-binding</keyword>
<dbReference type="STRING" id="595528.A0A0D2VMG2"/>
<keyword evidence="6" id="KW-0030">Aminoacyl-tRNA synthetase</keyword>
<dbReference type="InParanoid" id="A0A0D2VMG2"/>
<dbReference type="EMBL" id="KE346362">
    <property type="protein sequence ID" value="KJE91352.1"/>
    <property type="molecule type" value="Genomic_DNA"/>
</dbReference>
<dbReference type="InterPro" id="IPR012340">
    <property type="entry name" value="NA-bd_OB-fold"/>
</dbReference>
<feature type="domain" description="Aminoacyl-transfer RNA synthetases class-II family profile" evidence="8">
    <location>
        <begin position="216"/>
        <end position="618"/>
    </location>
</feature>
<dbReference type="InterPro" id="IPR004365">
    <property type="entry name" value="NA-bd_OB_tRNA"/>
</dbReference>
<keyword evidence="10" id="KW-1185">Reference proteome</keyword>
<dbReference type="InterPro" id="IPR002312">
    <property type="entry name" value="Asp/Asn-tRNA-synth_IIb"/>
</dbReference>
<organism evidence="9 10">
    <name type="scientific">Capsaspora owczarzaki (strain ATCC 30864)</name>
    <dbReference type="NCBI Taxonomy" id="595528"/>
    <lineage>
        <taxon>Eukaryota</taxon>
        <taxon>Filasterea</taxon>
        <taxon>Capsaspora</taxon>
    </lineage>
</organism>
<dbReference type="Gene3D" id="3.30.1360.30">
    <property type="entry name" value="GAD-like domain"/>
    <property type="match status" value="1"/>
</dbReference>
<accession>A0A0D2VMG2</accession>
<dbReference type="Gene3D" id="3.30.930.10">
    <property type="entry name" value="Bira Bifunctional Protein, Domain 2"/>
    <property type="match status" value="1"/>
</dbReference>
<dbReference type="InterPro" id="IPR004364">
    <property type="entry name" value="Aa-tRNA-synt_II"/>
</dbReference>
<name>A0A0D2VMG2_CAPO3</name>
<dbReference type="InterPro" id="IPR004115">
    <property type="entry name" value="GAD-like_sf"/>
</dbReference>
<dbReference type="FunCoup" id="A0A0D2VMG2">
    <property type="interactions" value="323"/>
</dbReference>
<evidence type="ECO:0000256" key="6">
    <source>
        <dbReference type="ARBA" id="ARBA00023146"/>
    </source>
</evidence>
<keyword evidence="3" id="KW-0547">Nucleotide-binding</keyword>
<keyword evidence="5" id="KW-0648">Protein biosynthesis</keyword>
<dbReference type="GO" id="GO:0005524">
    <property type="term" value="F:ATP binding"/>
    <property type="evidence" value="ECO:0007669"/>
    <property type="project" value="UniProtKB-KW"/>
</dbReference>
<dbReference type="InterPro" id="IPR006195">
    <property type="entry name" value="aa-tRNA-synth_II"/>
</dbReference>
<evidence type="ECO:0000259" key="8">
    <source>
        <dbReference type="PROSITE" id="PS50862"/>
    </source>
</evidence>
<dbReference type="PANTHER" id="PTHR22594:SF5">
    <property type="entry name" value="ASPARTATE--TRNA LIGASE, MITOCHONDRIAL"/>
    <property type="match status" value="1"/>
</dbReference>
<keyword evidence="2" id="KW-0436">Ligase</keyword>
<dbReference type="Gene3D" id="2.40.50.140">
    <property type="entry name" value="Nucleic acid-binding proteins"/>
    <property type="match status" value="1"/>
</dbReference>
<evidence type="ECO:0000313" key="10">
    <source>
        <dbReference type="Proteomes" id="UP000008743"/>
    </source>
</evidence>
<reference evidence="10" key="1">
    <citation type="submission" date="2011-02" db="EMBL/GenBank/DDBJ databases">
        <title>The Genome Sequence of Capsaspora owczarzaki ATCC 30864.</title>
        <authorList>
            <person name="Russ C."/>
            <person name="Cuomo C."/>
            <person name="Burger G."/>
            <person name="Gray M.W."/>
            <person name="Holland P.W.H."/>
            <person name="King N."/>
            <person name="Lang F.B.F."/>
            <person name="Roger A.J."/>
            <person name="Ruiz-Trillo I."/>
            <person name="Young S.K."/>
            <person name="Zeng Q."/>
            <person name="Gargeya S."/>
            <person name="Alvarado L."/>
            <person name="Berlin A."/>
            <person name="Chapman S.B."/>
            <person name="Chen Z."/>
            <person name="Freedman E."/>
            <person name="Gellesch M."/>
            <person name="Goldberg J."/>
            <person name="Griggs A."/>
            <person name="Gujja S."/>
            <person name="Heilman E."/>
            <person name="Heiman D."/>
            <person name="Howarth C."/>
            <person name="Mehta T."/>
            <person name="Neiman D."/>
            <person name="Pearson M."/>
            <person name="Roberts A."/>
            <person name="Saif S."/>
            <person name="Shea T."/>
            <person name="Shenoy N."/>
            <person name="Sisk P."/>
            <person name="Stolte C."/>
            <person name="Sykes S."/>
            <person name="White J."/>
            <person name="Yandava C."/>
            <person name="Haas B."/>
            <person name="Nusbaum C."/>
            <person name="Birren B."/>
        </authorList>
    </citation>
    <scope>NUCLEOTIDE SEQUENCE</scope>
    <source>
        <strain evidence="10">ATCC 30864</strain>
    </source>
</reference>
<dbReference type="PRINTS" id="PR01042">
    <property type="entry name" value="TRNASYNTHASP"/>
</dbReference>
<proteinExistence type="inferred from homology"/>
<dbReference type="Proteomes" id="UP000008743">
    <property type="component" value="Unassembled WGS sequence"/>
</dbReference>
<dbReference type="GO" id="GO:0005739">
    <property type="term" value="C:mitochondrion"/>
    <property type="evidence" value="ECO:0007669"/>
    <property type="project" value="TreeGrafter"/>
</dbReference>
<dbReference type="OrthoDB" id="439710at2759"/>
<evidence type="ECO:0000256" key="3">
    <source>
        <dbReference type="ARBA" id="ARBA00022741"/>
    </source>
</evidence>
<evidence type="ECO:0000256" key="2">
    <source>
        <dbReference type="ARBA" id="ARBA00022598"/>
    </source>
</evidence>
<dbReference type="eggNOG" id="KOG2411">
    <property type="taxonomic scope" value="Eukaryota"/>
</dbReference>
<evidence type="ECO:0000313" key="9">
    <source>
        <dbReference type="EMBL" id="KJE91352.1"/>
    </source>
</evidence>
<evidence type="ECO:0000256" key="5">
    <source>
        <dbReference type="ARBA" id="ARBA00022917"/>
    </source>
</evidence>
<dbReference type="Pfam" id="PF01336">
    <property type="entry name" value="tRNA_anti-codon"/>
    <property type="match status" value="1"/>
</dbReference>
<dbReference type="SUPFAM" id="SSF50249">
    <property type="entry name" value="Nucleic acid-binding proteins"/>
    <property type="match status" value="1"/>
</dbReference>
<dbReference type="GO" id="GO:0004815">
    <property type="term" value="F:aspartate-tRNA ligase activity"/>
    <property type="evidence" value="ECO:0007669"/>
    <property type="project" value="TreeGrafter"/>
</dbReference>
<keyword evidence="7" id="KW-0732">Signal</keyword>
<evidence type="ECO:0000256" key="4">
    <source>
        <dbReference type="ARBA" id="ARBA00022840"/>
    </source>
</evidence>
<dbReference type="InterPro" id="IPR047090">
    <property type="entry name" value="AspRS_core"/>
</dbReference>
<dbReference type="SUPFAM" id="SSF55681">
    <property type="entry name" value="Class II aaRS and biotin synthetases"/>
    <property type="match status" value="1"/>
</dbReference>
<dbReference type="PROSITE" id="PS50862">
    <property type="entry name" value="AA_TRNA_LIGASE_II"/>
    <property type="match status" value="1"/>
</dbReference>
<dbReference type="PhylomeDB" id="A0A0D2VMG2"/>
<sequence length="654" mass="72526">MVRTAAAVWCSASAVVLAFAAIHLNPTRSEPAAASANGNHAAVKTLQHRASQPHDADQQLNDVYRSHTCGAVAKANAESAVGQPGSIPCIGDQVKVAGWLEFKRLVGDNVFLSIRDIHGSVQVVFRQEDFVGFTEVRALIDKLPKQSVVSISGIVTARPQTAVTEASAVEIAASSLVVLNRATLVPFDHQQTNVSEELRQQHRYYDLRNPKLQHSLQVRSKVTQVIRSVLADEGFLEVETPTLFKRTPEGAREFLVPTRTPGQFFALPQSPQQYKQMLMVAGVDKYFQFARCYRDEDLRADRQPEFTQLDMEMSFIRPIDIQNVIEKIVARAWLEVHGMKLELPFRRMPYQEAMEQYGIDKPDTRFGMKLQNLQACKELLSQASVARGFRVQVPESLRSPFKKALPRLIKELALRNAVTKPFNGLPAALEDATLAQLDLVGADFVCIATGDHAESVLQRLGKLRLAVAAELERLGHPLRNPNEFHFLWVEDFPLFTESDTAQAADGTMALEATHHPFTAPHPNDAHLVFTDPRKVRGLHYDIVVNGWELGGGSIRIHDSDMQERLIREVLGADITKFSHLLKALRTGAPPHGGIALGFDRMMAILLSARSLREVIAFPKAFSGRDLTCEAPSAISDKDLADYGLKLIAQPDTKL</sequence>
<dbReference type="OMA" id="LCGWVDR"/>
<dbReference type="NCBIfam" id="NF001750">
    <property type="entry name" value="PRK00476.1"/>
    <property type="match status" value="1"/>
</dbReference>
<dbReference type="Pfam" id="PF00152">
    <property type="entry name" value="tRNA-synt_2"/>
    <property type="match status" value="1"/>
</dbReference>
<dbReference type="GO" id="GO:0003676">
    <property type="term" value="F:nucleic acid binding"/>
    <property type="evidence" value="ECO:0007669"/>
    <property type="project" value="InterPro"/>
</dbReference>
<feature type="chain" id="PRO_5002253715" description="Aminoacyl-transfer RNA synthetases class-II family profile domain-containing protein" evidence="7">
    <location>
        <begin position="21"/>
        <end position="654"/>
    </location>
</feature>
<dbReference type="CDD" id="cd04317">
    <property type="entry name" value="EcAspRS_like_N"/>
    <property type="match status" value="1"/>
</dbReference>
<dbReference type="GO" id="GO:0006422">
    <property type="term" value="P:aspartyl-tRNA aminoacylation"/>
    <property type="evidence" value="ECO:0007669"/>
    <property type="project" value="TreeGrafter"/>
</dbReference>